<dbReference type="Pfam" id="PF14060">
    <property type="entry name" value="DUF4252"/>
    <property type="match status" value="1"/>
</dbReference>
<dbReference type="EMBL" id="CP094532">
    <property type="protein sequence ID" value="UOE41632.1"/>
    <property type="molecule type" value="Genomic_DNA"/>
</dbReference>
<evidence type="ECO:0000313" key="1">
    <source>
        <dbReference type="EMBL" id="UOE41632.1"/>
    </source>
</evidence>
<evidence type="ECO:0000313" key="2">
    <source>
        <dbReference type="Proteomes" id="UP000831460"/>
    </source>
</evidence>
<dbReference type="PROSITE" id="PS51257">
    <property type="entry name" value="PROKAR_LIPOPROTEIN"/>
    <property type="match status" value="1"/>
</dbReference>
<dbReference type="RefSeq" id="WP_243550444.1">
    <property type="nucleotide sequence ID" value="NZ_CP094532.1"/>
</dbReference>
<dbReference type="Proteomes" id="UP000831460">
    <property type="component" value="Chromosome"/>
</dbReference>
<name>A0ABY4BQZ9_9FLAO</name>
<sequence>MKNILSFSAILILIFSLQSCIVSHRPNMEFVKKSPGMEVMSVNVPTFLAKPFVKKALREDGDEALIPLIKKISDIKVMMVSNVKQNMQTDFANFLNRNNFEEWMSVKKEKEVINFHAKQTGDEIRNLLIAVVSGTEMIYVDVTGKFTADDISRVINFSEKNDVRKMVSQ</sequence>
<keyword evidence="2" id="KW-1185">Reference proteome</keyword>
<dbReference type="InterPro" id="IPR025348">
    <property type="entry name" value="DUF4252"/>
</dbReference>
<reference evidence="1 2" key="1">
    <citation type="submission" date="2022-03" db="EMBL/GenBank/DDBJ databases">
        <title>Chryseobacterium sp. isolated from particulate matters in swine house.</title>
        <authorList>
            <person name="Won M."/>
            <person name="Kim S.-J."/>
            <person name="Kwon S.-W."/>
        </authorList>
    </citation>
    <scope>NUCLEOTIDE SEQUENCE [LARGE SCALE GENOMIC DNA]</scope>
    <source>
        <strain evidence="1 2">SC2-2</strain>
    </source>
</reference>
<accession>A0ABY4BQZ9</accession>
<gene>
    <name evidence="1" type="ORF">MTP09_03055</name>
</gene>
<organism evidence="1 2">
    <name type="scientific">Chryseobacterium suipulveris</name>
    <dbReference type="NCBI Taxonomy" id="2929800"/>
    <lineage>
        <taxon>Bacteria</taxon>
        <taxon>Pseudomonadati</taxon>
        <taxon>Bacteroidota</taxon>
        <taxon>Flavobacteriia</taxon>
        <taxon>Flavobacteriales</taxon>
        <taxon>Weeksellaceae</taxon>
        <taxon>Chryseobacterium group</taxon>
        <taxon>Chryseobacterium</taxon>
    </lineage>
</organism>
<proteinExistence type="predicted"/>
<protein>
    <submittedName>
        <fullName evidence="1">DUF4252 domain-containing protein</fullName>
    </submittedName>
</protein>